<proteinExistence type="predicted"/>
<dbReference type="OrthoDB" id="128799at2"/>
<feature type="domain" description="Peptidase S9 prolyl oligopeptidase catalytic" evidence="3">
    <location>
        <begin position="442"/>
        <end position="650"/>
    </location>
</feature>
<dbReference type="EMBL" id="PXYI01000002">
    <property type="protein sequence ID" value="PSJ41833.1"/>
    <property type="molecule type" value="Genomic_DNA"/>
</dbReference>
<sequence length="654" mass="72027">MITRWFAAALVGAAIVNAVSPAAALAANEAGAKVKADAGPVRIPTAELARTPLISGPSLSPDGKLLLAMLGTPGQSTLGIIDPTTAKINSFRLPDDWEIASYRWAGNGTVLISAGKTTPWLDDEAYMTRLLAHDVATGKTRFVGKREQGLEGDDILYVDPDGKWLLLSIQRTVYDWPSVYRVDLEGDGFKQVVAERKGIWEWYADGNGFVRAGTGIEGDKWVMVYRSPGSNAFRYAGRAKIDDVKASLGLMRFALDSDKGYILSSEKTGRDAVYRFDYATLQTGELVFAAPENDVSDFTLQPDGSGIRAAYYTDVRDRVEWFDPERKEVQAAIDKAVGNKEAWIVSQSRDGSKMVVLVTGTNDPGTYYIFQTANGVMQRLAMVNEKIRAFKLAASKAVSYTARDGLKIPAYLTLPVGREAKNLPLIIMPHGGPYGVRDRGDFDAEVQLLANRGYAVLQPNYRGSESYGRSFEDKGTGQWGRAMQDDLDDGMDWLVKQGIADPKRVCIVGASYGGYAAMWGATRNPERYRCAASFAGVMDVPRQLKYSRDFFINAKSARKWKDRVRGEQSFNLSDISPMGQVPRLSVPVLITHGAKDQRVPLKQSALYAKALEKAGKPFEYHVYPGEGHGLTNPENRKDYFDRLEAFLTKHNPAD</sequence>
<evidence type="ECO:0000313" key="5">
    <source>
        <dbReference type="Proteomes" id="UP000241167"/>
    </source>
</evidence>
<feature type="signal peptide" evidence="2">
    <location>
        <begin position="1"/>
        <end position="26"/>
    </location>
</feature>
<dbReference type="InterPro" id="IPR011042">
    <property type="entry name" value="6-blade_b-propeller_TolB-like"/>
</dbReference>
<accession>A0A2P7QV53</accession>
<evidence type="ECO:0000259" key="3">
    <source>
        <dbReference type="Pfam" id="PF00326"/>
    </source>
</evidence>
<evidence type="ECO:0000256" key="2">
    <source>
        <dbReference type="SAM" id="SignalP"/>
    </source>
</evidence>
<keyword evidence="5" id="KW-1185">Reference proteome</keyword>
<name>A0A2P7QV53_9SPHN</name>
<comment type="caution">
    <text evidence="4">The sequence shown here is derived from an EMBL/GenBank/DDBJ whole genome shotgun (WGS) entry which is preliminary data.</text>
</comment>
<organism evidence="4 5">
    <name type="scientific">Allosphingosinicella deserti</name>
    <dbReference type="NCBI Taxonomy" id="2116704"/>
    <lineage>
        <taxon>Bacteria</taxon>
        <taxon>Pseudomonadati</taxon>
        <taxon>Pseudomonadota</taxon>
        <taxon>Alphaproteobacteria</taxon>
        <taxon>Sphingomonadales</taxon>
        <taxon>Sphingomonadaceae</taxon>
        <taxon>Allosphingosinicella</taxon>
    </lineage>
</organism>
<dbReference type="RefSeq" id="WP_106512000.1">
    <property type="nucleotide sequence ID" value="NZ_PXYI01000002.1"/>
</dbReference>
<dbReference type="Gene3D" id="3.40.50.1820">
    <property type="entry name" value="alpha/beta hydrolase"/>
    <property type="match status" value="1"/>
</dbReference>
<evidence type="ECO:0000313" key="4">
    <source>
        <dbReference type="EMBL" id="PSJ41833.1"/>
    </source>
</evidence>
<dbReference type="PANTHER" id="PTHR42776:SF27">
    <property type="entry name" value="DIPEPTIDYL PEPTIDASE FAMILY MEMBER 6"/>
    <property type="match status" value="1"/>
</dbReference>
<keyword evidence="2" id="KW-0732">Signal</keyword>
<dbReference type="SUPFAM" id="SSF82171">
    <property type="entry name" value="DPP6 N-terminal domain-like"/>
    <property type="match status" value="1"/>
</dbReference>
<dbReference type="AlphaFoldDB" id="A0A2P7QV53"/>
<dbReference type="GO" id="GO:0006508">
    <property type="term" value="P:proteolysis"/>
    <property type="evidence" value="ECO:0007669"/>
    <property type="project" value="InterPro"/>
</dbReference>
<dbReference type="GO" id="GO:0004252">
    <property type="term" value="F:serine-type endopeptidase activity"/>
    <property type="evidence" value="ECO:0007669"/>
    <property type="project" value="TreeGrafter"/>
</dbReference>
<evidence type="ECO:0000256" key="1">
    <source>
        <dbReference type="ARBA" id="ARBA00022801"/>
    </source>
</evidence>
<dbReference type="InterPro" id="IPR029058">
    <property type="entry name" value="AB_hydrolase_fold"/>
</dbReference>
<dbReference type="Pfam" id="PF00326">
    <property type="entry name" value="Peptidase_S9"/>
    <property type="match status" value="1"/>
</dbReference>
<dbReference type="Proteomes" id="UP000241167">
    <property type="component" value="Unassembled WGS sequence"/>
</dbReference>
<dbReference type="PANTHER" id="PTHR42776">
    <property type="entry name" value="SERINE PEPTIDASE S9 FAMILY MEMBER"/>
    <property type="match status" value="1"/>
</dbReference>
<dbReference type="InterPro" id="IPR001375">
    <property type="entry name" value="Peptidase_S9_cat"/>
</dbReference>
<gene>
    <name evidence="4" type="ORF">C7I55_06055</name>
</gene>
<reference evidence="4 5" key="1">
    <citation type="submission" date="2018-03" db="EMBL/GenBank/DDBJ databases">
        <title>The draft genome of Sphingosinicella sp. GL-C-18.</title>
        <authorList>
            <person name="Liu L."/>
            <person name="Li L."/>
            <person name="Liang L."/>
            <person name="Zhang X."/>
            <person name="Wang T."/>
        </authorList>
    </citation>
    <scope>NUCLEOTIDE SEQUENCE [LARGE SCALE GENOMIC DNA]</scope>
    <source>
        <strain evidence="4 5">GL-C-18</strain>
    </source>
</reference>
<protein>
    <recommendedName>
        <fullName evidence="3">Peptidase S9 prolyl oligopeptidase catalytic domain-containing protein</fullName>
    </recommendedName>
</protein>
<keyword evidence="1" id="KW-0378">Hydrolase</keyword>
<dbReference type="SUPFAM" id="SSF53474">
    <property type="entry name" value="alpha/beta-Hydrolases"/>
    <property type="match status" value="1"/>
</dbReference>
<dbReference type="Gene3D" id="2.120.10.30">
    <property type="entry name" value="TolB, C-terminal domain"/>
    <property type="match status" value="1"/>
</dbReference>
<feature type="chain" id="PRO_5015134190" description="Peptidase S9 prolyl oligopeptidase catalytic domain-containing protein" evidence="2">
    <location>
        <begin position="27"/>
        <end position="654"/>
    </location>
</feature>